<gene>
    <name evidence="1" type="ORF">CSUI_009420</name>
</gene>
<reference evidence="1 2" key="1">
    <citation type="journal article" date="2017" name="Int. J. Parasitol.">
        <title>The genome of the protozoan parasite Cystoisospora suis and a reverse vaccinology approach to identify vaccine candidates.</title>
        <authorList>
            <person name="Palmieri N."/>
            <person name="Shrestha A."/>
            <person name="Ruttkowski B."/>
            <person name="Beck T."/>
            <person name="Vogl C."/>
            <person name="Tomley F."/>
            <person name="Blake D.P."/>
            <person name="Joachim A."/>
        </authorList>
    </citation>
    <scope>NUCLEOTIDE SEQUENCE [LARGE SCALE GENOMIC DNA]</scope>
    <source>
        <strain evidence="1 2">Wien I</strain>
    </source>
</reference>
<dbReference type="EMBL" id="MIGC01005607">
    <property type="protein sequence ID" value="PHJ16766.1"/>
    <property type="molecule type" value="Genomic_DNA"/>
</dbReference>
<comment type="caution">
    <text evidence="1">The sequence shown here is derived from an EMBL/GenBank/DDBJ whole genome shotgun (WGS) entry which is preliminary data.</text>
</comment>
<dbReference type="AlphaFoldDB" id="A0A2C6KK67"/>
<dbReference type="Proteomes" id="UP000221165">
    <property type="component" value="Unassembled WGS sequence"/>
</dbReference>
<dbReference type="RefSeq" id="XP_067918491.1">
    <property type="nucleotide sequence ID" value="XM_068069536.1"/>
</dbReference>
<sequence>MNAVKEIERWCCFFPFLGREPVIHHLSLPDFLFHRHRYLPPWHPRSLTCSRRAKGRKEFYSFFFLPSLRIHLPPS</sequence>
<keyword evidence="2" id="KW-1185">Reference proteome</keyword>
<organism evidence="1 2">
    <name type="scientific">Cystoisospora suis</name>
    <dbReference type="NCBI Taxonomy" id="483139"/>
    <lineage>
        <taxon>Eukaryota</taxon>
        <taxon>Sar</taxon>
        <taxon>Alveolata</taxon>
        <taxon>Apicomplexa</taxon>
        <taxon>Conoidasida</taxon>
        <taxon>Coccidia</taxon>
        <taxon>Eucoccidiorida</taxon>
        <taxon>Eimeriorina</taxon>
        <taxon>Sarcocystidae</taxon>
        <taxon>Cystoisospora</taxon>
    </lineage>
</organism>
<dbReference type="GeneID" id="94432747"/>
<protein>
    <submittedName>
        <fullName evidence="1">Uncharacterized protein</fullName>
    </submittedName>
</protein>
<evidence type="ECO:0000313" key="1">
    <source>
        <dbReference type="EMBL" id="PHJ16766.1"/>
    </source>
</evidence>
<dbReference type="VEuPathDB" id="ToxoDB:CSUI_009420"/>
<proteinExistence type="predicted"/>
<accession>A0A2C6KK67</accession>
<evidence type="ECO:0000313" key="2">
    <source>
        <dbReference type="Proteomes" id="UP000221165"/>
    </source>
</evidence>
<name>A0A2C6KK67_9APIC</name>